<feature type="domain" description="Amine oxidase" evidence="1">
    <location>
        <begin position="10"/>
        <end position="303"/>
    </location>
</feature>
<evidence type="ECO:0000259" key="1">
    <source>
        <dbReference type="Pfam" id="PF01593"/>
    </source>
</evidence>
<dbReference type="Proteomes" id="UP001626549">
    <property type="component" value="Chromosome"/>
</dbReference>
<dbReference type="InterPro" id="IPR050464">
    <property type="entry name" value="Zeta_carotene_desat/Oxidored"/>
</dbReference>
<dbReference type="EMBL" id="CP136865">
    <property type="protein sequence ID" value="WOJ97293.1"/>
    <property type="molecule type" value="Genomic_DNA"/>
</dbReference>
<dbReference type="PANTHER" id="PTHR42923:SF17">
    <property type="entry name" value="AMINE OXIDASE DOMAIN-CONTAINING PROTEIN"/>
    <property type="match status" value="1"/>
</dbReference>
<sequence>MHIAVIGSGISGLACAHYLSAEHTVSVFEASKRLGGHTATMDVQLGTRRFAIDTGFIVFNDWTYPNFIALMDELGVSSRATSMGFSVRDEETGLEYSGTNLDSLFAQRRNLVSPRFLRMVRDILRFNKESLTDLERGDLPDDESLGSYLTRKNYSEAFKRDYLIAMGSAIWSSDCASMLEFPVQFFVRFFKNHGLLSVKNRPQWRVIEGGSREYIAPLCRRFEQRIHTGTPVSRVRRDVAGVTLVLENGTEQRFDQVVIATHSNHALEMLDAPSEQEREVLGALPYQANDVVLHTDTRLLPENRKTWSSWNYRLGVDDSRAVLTYNMNILQGIRAPETFCVTLNDTASINPHRILGRFTYDHPVFSLAGMAAQQRWGDINGQQNTWFCGAYWHNGFHEDGVVSALRVSEAMNKQARAAA</sequence>
<name>A0ABZ0IDX9_9GAMM</name>
<evidence type="ECO:0000313" key="3">
    <source>
        <dbReference type="Proteomes" id="UP001626549"/>
    </source>
</evidence>
<dbReference type="SUPFAM" id="SSF51905">
    <property type="entry name" value="FAD/NAD(P)-binding domain"/>
    <property type="match status" value="1"/>
</dbReference>
<dbReference type="Gene3D" id="3.50.50.60">
    <property type="entry name" value="FAD/NAD(P)-binding domain"/>
    <property type="match status" value="1"/>
</dbReference>
<reference evidence="2 3" key="1">
    <citation type="submission" date="2023-10" db="EMBL/GenBank/DDBJ databases">
        <title>Two novel species belonging to the OM43/NOR5 clade.</title>
        <authorList>
            <person name="Park M."/>
        </authorList>
    </citation>
    <scope>NUCLEOTIDE SEQUENCE [LARGE SCALE GENOMIC DNA]</scope>
    <source>
        <strain evidence="2 3">IMCC45268</strain>
    </source>
</reference>
<proteinExistence type="predicted"/>
<accession>A0ABZ0IDX9</accession>
<dbReference type="InterPro" id="IPR036188">
    <property type="entry name" value="FAD/NAD-bd_sf"/>
</dbReference>
<gene>
    <name evidence="2" type="ORF">R0137_01675</name>
</gene>
<keyword evidence="3" id="KW-1185">Reference proteome</keyword>
<dbReference type="InterPro" id="IPR002937">
    <property type="entry name" value="Amino_oxidase"/>
</dbReference>
<organism evidence="2 3">
    <name type="scientific">Congregibacter brevis</name>
    <dbReference type="NCBI Taxonomy" id="3081201"/>
    <lineage>
        <taxon>Bacteria</taxon>
        <taxon>Pseudomonadati</taxon>
        <taxon>Pseudomonadota</taxon>
        <taxon>Gammaproteobacteria</taxon>
        <taxon>Cellvibrionales</taxon>
        <taxon>Halieaceae</taxon>
        <taxon>Congregibacter</taxon>
    </lineage>
</organism>
<dbReference type="PANTHER" id="PTHR42923">
    <property type="entry name" value="PROTOPORPHYRINOGEN OXIDASE"/>
    <property type="match status" value="1"/>
</dbReference>
<dbReference type="RefSeq" id="WP_407328046.1">
    <property type="nucleotide sequence ID" value="NZ_CP136865.1"/>
</dbReference>
<protein>
    <submittedName>
        <fullName evidence="2">FAD-dependent oxidoreductase</fullName>
    </submittedName>
</protein>
<dbReference type="Pfam" id="PF01593">
    <property type="entry name" value="Amino_oxidase"/>
    <property type="match status" value="1"/>
</dbReference>
<evidence type="ECO:0000313" key="2">
    <source>
        <dbReference type="EMBL" id="WOJ97293.1"/>
    </source>
</evidence>